<proteinExistence type="predicted"/>
<dbReference type="EMBL" id="MN740346">
    <property type="protein sequence ID" value="QHU01586.1"/>
    <property type="molecule type" value="Genomic_DNA"/>
</dbReference>
<evidence type="ECO:0000313" key="1">
    <source>
        <dbReference type="EMBL" id="QHU01586.1"/>
    </source>
</evidence>
<sequence>MNSTKIQNNKFKDCPALMSDGRQFTDYRSNTITNSTLMTDLDIHTSFDYRNRLTEDANAVILDNRDLAVDRNGCSSCDACTTTTIGQMCESFSIRDIIPKQYNSKDNNKINEFRIFTETNLTNTAARPGFRPPSVLF</sequence>
<organism evidence="1">
    <name type="scientific">viral metagenome</name>
    <dbReference type="NCBI Taxonomy" id="1070528"/>
    <lineage>
        <taxon>unclassified sequences</taxon>
        <taxon>metagenomes</taxon>
        <taxon>organismal metagenomes</taxon>
    </lineage>
</organism>
<accession>A0A6C0JA51</accession>
<name>A0A6C0JA51_9ZZZZ</name>
<reference evidence="1" key="1">
    <citation type="journal article" date="2020" name="Nature">
        <title>Giant virus diversity and host interactions through global metagenomics.</title>
        <authorList>
            <person name="Schulz F."/>
            <person name="Roux S."/>
            <person name="Paez-Espino D."/>
            <person name="Jungbluth S."/>
            <person name="Walsh D.A."/>
            <person name="Denef V.J."/>
            <person name="McMahon K.D."/>
            <person name="Konstantinidis K.T."/>
            <person name="Eloe-Fadrosh E.A."/>
            <person name="Kyrpides N.C."/>
            <person name="Woyke T."/>
        </authorList>
    </citation>
    <scope>NUCLEOTIDE SEQUENCE</scope>
    <source>
        <strain evidence="1">GVMAG-M-3300025874-2</strain>
    </source>
</reference>
<dbReference type="AlphaFoldDB" id="A0A6C0JA51"/>
<protein>
    <submittedName>
        <fullName evidence="1">Uncharacterized protein</fullName>
    </submittedName>
</protein>